<gene>
    <name evidence="1" type="ORF">CLV84_1074</name>
</gene>
<reference evidence="1 2" key="1">
    <citation type="submission" date="2018-02" db="EMBL/GenBank/DDBJ databases">
        <title>Genomic Encyclopedia of Archaeal and Bacterial Type Strains, Phase II (KMG-II): from individual species to whole genera.</title>
        <authorList>
            <person name="Goeker M."/>
        </authorList>
    </citation>
    <scope>NUCLEOTIDE SEQUENCE [LARGE SCALE GENOMIC DNA]</scope>
    <source>
        <strain evidence="1 2">DSM 29526</strain>
    </source>
</reference>
<dbReference type="PROSITE" id="PS51257">
    <property type="entry name" value="PROKAR_LIPOPROTEIN"/>
    <property type="match status" value="1"/>
</dbReference>
<dbReference type="EMBL" id="PTJC01000005">
    <property type="protein sequence ID" value="PPK88110.1"/>
    <property type="molecule type" value="Genomic_DNA"/>
</dbReference>
<organism evidence="1 2">
    <name type="scientific">Neolewinella xylanilytica</name>
    <dbReference type="NCBI Taxonomy" id="1514080"/>
    <lineage>
        <taxon>Bacteria</taxon>
        <taxon>Pseudomonadati</taxon>
        <taxon>Bacteroidota</taxon>
        <taxon>Saprospiria</taxon>
        <taxon>Saprospirales</taxon>
        <taxon>Lewinellaceae</taxon>
        <taxon>Neolewinella</taxon>
    </lineage>
</organism>
<dbReference type="OrthoDB" id="1495020at2"/>
<dbReference type="RefSeq" id="WP_104418683.1">
    <property type="nucleotide sequence ID" value="NZ_PTJC01000005.1"/>
</dbReference>
<dbReference type="Proteomes" id="UP000237662">
    <property type="component" value="Unassembled WGS sequence"/>
</dbReference>
<protein>
    <recommendedName>
        <fullName evidence="3">DUF4296 domain-containing protein</fullName>
    </recommendedName>
</protein>
<keyword evidence="2" id="KW-1185">Reference proteome</keyword>
<comment type="caution">
    <text evidence="1">The sequence shown here is derived from an EMBL/GenBank/DDBJ whole genome shotgun (WGS) entry which is preliminary data.</text>
</comment>
<evidence type="ECO:0000313" key="2">
    <source>
        <dbReference type="Proteomes" id="UP000237662"/>
    </source>
</evidence>
<dbReference type="AlphaFoldDB" id="A0A2S6I9D3"/>
<name>A0A2S6I9D3_9BACT</name>
<evidence type="ECO:0000313" key="1">
    <source>
        <dbReference type="EMBL" id="PPK88110.1"/>
    </source>
</evidence>
<evidence type="ECO:0008006" key="3">
    <source>
        <dbReference type="Google" id="ProtNLM"/>
    </source>
</evidence>
<sequence length="106" mass="11841">MRLRTLLLPLVLTAGCANVIPGPPPVDVDRLAQTIAELQLAESLVTEVPVIIRDSMQTVYYESILADHGFTPEEFDSVMWIIRSEPIWIDSVYTKAGVIVSREMVE</sequence>
<proteinExistence type="predicted"/>
<accession>A0A2S6I9D3</accession>